<protein>
    <submittedName>
        <fullName evidence="1">Uncharacterized protein</fullName>
    </submittedName>
</protein>
<evidence type="ECO:0000313" key="1">
    <source>
        <dbReference type="EMBL" id="KAK2096416.1"/>
    </source>
</evidence>
<evidence type="ECO:0000313" key="2">
    <source>
        <dbReference type="Proteomes" id="UP001266305"/>
    </source>
</evidence>
<organism evidence="1 2">
    <name type="scientific">Saguinus oedipus</name>
    <name type="common">Cotton-top tamarin</name>
    <name type="synonym">Oedipomidas oedipus</name>
    <dbReference type="NCBI Taxonomy" id="9490"/>
    <lineage>
        <taxon>Eukaryota</taxon>
        <taxon>Metazoa</taxon>
        <taxon>Chordata</taxon>
        <taxon>Craniata</taxon>
        <taxon>Vertebrata</taxon>
        <taxon>Euteleostomi</taxon>
        <taxon>Mammalia</taxon>
        <taxon>Eutheria</taxon>
        <taxon>Euarchontoglires</taxon>
        <taxon>Primates</taxon>
        <taxon>Haplorrhini</taxon>
        <taxon>Platyrrhini</taxon>
        <taxon>Cebidae</taxon>
        <taxon>Callitrichinae</taxon>
        <taxon>Saguinus</taxon>
    </lineage>
</organism>
<sequence>MAEIHSDSIILRDDFDSYHQLQLNPNICQVLLSFIKYALDKWLQKMSPSKTILGPSPLGAFSYFPNLCIRYLHN</sequence>
<dbReference type="EMBL" id="JASSZA010000012">
    <property type="protein sequence ID" value="KAK2096416.1"/>
    <property type="molecule type" value="Genomic_DNA"/>
</dbReference>
<proteinExistence type="predicted"/>
<dbReference type="Proteomes" id="UP001266305">
    <property type="component" value="Unassembled WGS sequence"/>
</dbReference>
<keyword evidence="2" id="KW-1185">Reference proteome</keyword>
<accession>A0ABQ9UH87</accession>
<comment type="caution">
    <text evidence="1">The sequence shown here is derived from an EMBL/GenBank/DDBJ whole genome shotgun (WGS) entry which is preliminary data.</text>
</comment>
<gene>
    <name evidence="1" type="ORF">P7K49_025450</name>
</gene>
<name>A0ABQ9UH87_SAGOE</name>
<reference evidence="1 2" key="1">
    <citation type="submission" date="2023-05" db="EMBL/GenBank/DDBJ databases">
        <title>B98-5 Cell Line De Novo Hybrid Assembly: An Optical Mapping Approach.</title>
        <authorList>
            <person name="Kananen K."/>
            <person name="Auerbach J.A."/>
            <person name="Kautto E."/>
            <person name="Blachly J.S."/>
        </authorList>
    </citation>
    <scope>NUCLEOTIDE SEQUENCE [LARGE SCALE GENOMIC DNA]</scope>
    <source>
        <strain evidence="1">B95-8</strain>
        <tissue evidence="1">Cell line</tissue>
    </source>
</reference>